<evidence type="ECO:0000259" key="8">
    <source>
        <dbReference type="Pfam" id="PF00924"/>
    </source>
</evidence>
<dbReference type="InterPro" id="IPR006685">
    <property type="entry name" value="MscS_channel_2nd"/>
</dbReference>
<accession>A0ABW4JVV0</accession>
<feature type="transmembrane region" description="Helical" evidence="7">
    <location>
        <begin position="167"/>
        <end position="193"/>
    </location>
</feature>
<evidence type="ECO:0000259" key="9">
    <source>
        <dbReference type="Pfam" id="PF21082"/>
    </source>
</evidence>
<dbReference type="SUPFAM" id="SSF50182">
    <property type="entry name" value="Sm-like ribonucleoproteins"/>
    <property type="match status" value="1"/>
</dbReference>
<dbReference type="Pfam" id="PF00924">
    <property type="entry name" value="MS_channel_2nd"/>
    <property type="match status" value="1"/>
</dbReference>
<evidence type="ECO:0000313" key="12">
    <source>
        <dbReference type="Proteomes" id="UP001597327"/>
    </source>
</evidence>
<reference evidence="12" key="1">
    <citation type="journal article" date="2019" name="Int. J. Syst. Evol. Microbiol.">
        <title>The Global Catalogue of Microorganisms (GCM) 10K type strain sequencing project: providing services to taxonomists for standard genome sequencing and annotation.</title>
        <authorList>
            <consortium name="The Broad Institute Genomics Platform"/>
            <consortium name="The Broad Institute Genome Sequencing Center for Infectious Disease"/>
            <person name="Wu L."/>
            <person name="Ma J."/>
        </authorList>
    </citation>
    <scope>NUCLEOTIDE SEQUENCE [LARGE SCALE GENOMIC DNA]</scope>
    <source>
        <strain evidence="12">JCM 3369</strain>
    </source>
</reference>
<proteinExistence type="inferred from homology"/>
<dbReference type="Pfam" id="PF21088">
    <property type="entry name" value="MS_channel_1st"/>
    <property type="match status" value="1"/>
</dbReference>
<feature type="domain" description="Mechanosensitive ion channel transmembrane helices 2/3" evidence="10">
    <location>
        <begin position="215"/>
        <end position="254"/>
    </location>
</feature>
<evidence type="ECO:0000256" key="1">
    <source>
        <dbReference type="ARBA" id="ARBA00004651"/>
    </source>
</evidence>
<dbReference type="InterPro" id="IPR049278">
    <property type="entry name" value="MS_channel_C"/>
</dbReference>
<dbReference type="PANTHER" id="PTHR30347:SF1">
    <property type="entry name" value="MECHANOSENSITIVE CHANNEL MSCK"/>
    <property type="match status" value="1"/>
</dbReference>
<dbReference type="Gene3D" id="1.10.287.1260">
    <property type="match status" value="1"/>
</dbReference>
<dbReference type="Gene3D" id="3.30.70.100">
    <property type="match status" value="1"/>
</dbReference>
<dbReference type="Pfam" id="PF21082">
    <property type="entry name" value="MS_channel_3rd"/>
    <property type="match status" value="1"/>
</dbReference>
<dbReference type="InterPro" id="IPR052702">
    <property type="entry name" value="MscS-like_channel"/>
</dbReference>
<keyword evidence="5 7" id="KW-1133">Transmembrane helix</keyword>
<keyword evidence="6 7" id="KW-0472">Membrane</keyword>
<evidence type="ECO:0000259" key="10">
    <source>
        <dbReference type="Pfam" id="PF21088"/>
    </source>
</evidence>
<feature type="transmembrane region" description="Helical" evidence="7">
    <location>
        <begin position="64"/>
        <end position="88"/>
    </location>
</feature>
<organism evidence="11 12">
    <name type="scientific">Roseibium aestuarii</name>
    <dbReference type="NCBI Taxonomy" id="2600299"/>
    <lineage>
        <taxon>Bacteria</taxon>
        <taxon>Pseudomonadati</taxon>
        <taxon>Pseudomonadota</taxon>
        <taxon>Alphaproteobacteria</taxon>
        <taxon>Hyphomicrobiales</taxon>
        <taxon>Stappiaceae</taxon>
        <taxon>Roseibium</taxon>
    </lineage>
</organism>
<feature type="transmembrane region" description="Helical" evidence="7">
    <location>
        <begin position="100"/>
        <end position="120"/>
    </location>
</feature>
<feature type="transmembrane region" description="Helical" evidence="7">
    <location>
        <begin position="245"/>
        <end position="268"/>
    </location>
</feature>
<evidence type="ECO:0000256" key="6">
    <source>
        <dbReference type="ARBA" id="ARBA00023136"/>
    </source>
</evidence>
<evidence type="ECO:0000313" key="11">
    <source>
        <dbReference type="EMBL" id="MFD1695238.1"/>
    </source>
</evidence>
<keyword evidence="4 7" id="KW-0812">Transmembrane</keyword>
<dbReference type="InterPro" id="IPR010920">
    <property type="entry name" value="LSM_dom_sf"/>
</dbReference>
<dbReference type="RefSeq" id="WP_149891008.1">
    <property type="nucleotide sequence ID" value="NZ_JBHUFA010000001.1"/>
</dbReference>
<comment type="similarity">
    <text evidence="2">Belongs to the MscS (TC 1.A.23) family.</text>
</comment>
<evidence type="ECO:0000256" key="7">
    <source>
        <dbReference type="SAM" id="Phobius"/>
    </source>
</evidence>
<protein>
    <submittedName>
        <fullName evidence="11">Mechanosensitive ion channel family protein</fullName>
    </submittedName>
</protein>
<dbReference type="PANTHER" id="PTHR30347">
    <property type="entry name" value="POTASSIUM CHANNEL RELATED"/>
    <property type="match status" value="1"/>
</dbReference>
<dbReference type="InterPro" id="IPR023408">
    <property type="entry name" value="MscS_beta-dom_sf"/>
</dbReference>
<feature type="domain" description="Mechanosensitive ion channel MscS C-terminal" evidence="9">
    <location>
        <begin position="330"/>
        <end position="413"/>
    </location>
</feature>
<feature type="domain" description="Mechanosensitive ion channel MscS" evidence="8">
    <location>
        <begin position="256"/>
        <end position="321"/>
    </location>
</feature>
<dbReference type="Gene3D" id="2.30.30.60">
    <property type="match status" value="1"/>
</dbReference>
<feature type="transmembrane region" description="Helical" evidence="7">
    <location>
        <begin position="25"/>
        <end position="43"/>
    </location>
</feature>
<dbReference type="SUPFAM" id="SSF82861">
    <property type="entry name" value="Mechanosensitive channel protein MscS (YggB), transmembrane region"/>
    <property type="match status" value="1"/>
</dbReference>
<name>A0ABW4JVV0_9HYPH</name>
<feature type="transmembrane region" description="Helical" evidence="7">
    <location>
        <begin position="127"/>
        <end position="147"/>
    </location>
</feature>
<dbReference type="InterPro" id="IPR011066">
    <property type="entry name" value="MscS_channel_C_sf"/>
</dbReference>
<dbReference type="InterPro" id="IPR049142">
    <property type="entry name" value="MS_channel_1st"/>
</dbReference>
<keyword evidence="3" id="KW-1003">Cell membrane</keyword>
<keyword evidence="12" id="KW-1185">Reference proteome</keyword>
<evidence type="ECO:0000256" key="2">
    <source>
        <dbReference type="ARBA" id="ARBA00008017"/>
    </source>
</evidence>
<dbReference type="InterPro" id="IPR011014">
    <property type="entry name" value="MscS_channel_TM-2"/>
</dbReference>
<evidence type="ECO:0000256" key="4">
    <source>
        <dbReference type="ARBA" id="ARBA00022692"/>
    </source>
</evidence>
<dbReference type="SUPFAM" id="SSF82689">
    <property type="entry name" value="Mechanosensitive channel protein MscS (YggB), C-terminal domain"/>
    <property type="match status" value="1"/>
</dbReference>
<dbReference type="EMBL" id="JBHUFA010000001">
    <property type="protein sequence ID" value="MFD1695238.1"/>
    <property type="molecule type" value="Genomic_DNA"/>
</dbReference>
<feature type="transmembrane region" description="Helical" evidence="7">
    <location>
        <begin position="214"/>
        <end position="233"/>
    </location>
</feature>
<comment type="caution">
    <text evidence="11">The sequence shown here is derived from an EMBL/GenBank/DDBJ whole genome shotgun (WGS) entry which is preliminary data.</text>
</comment>
<evidence type="ECO:0000256" key="3">
    <source>
        <dbReference type="ARBA" id="ARBA00022475"/>
    </source>
</evidence>
<sequence length="439" mass="48624">MDLDTVLTDLERAVMRGLDPLLNPWLLYQLLIIAVLFLAARVLKARIEPQLEERAREIRGHPGLLRVVVAFLRRLDWVIFICLALVALSVMRSLTWPSRSYLLSIALSLSVVWLFVSVLSRVIRNRLIARAISWLAWIYAALVILGLDQRVAGFLDSLALPVGEVRLSVLTLIKAVVLLAVTMWLAVVAGRYLDERVQKTEELTPSLRVLVGKFAKIGLIFVAGVGALSSVGIDLTAFTVFSGAIGLGLGFGLQKVISNFISGIIILLDRSIKPGDTISLEGTFGWIRELRARFVSVVTRDGREYLIPNEDFITGRVINWSFSDDLVRLDVNFGVSYEADPHEVSRLAIEAAMSVGRVNADRRPVCWLTGFGESSLDFVLRFWISDPQQGLTNVRGKVLLALWDTFKANGVGIPYPHREVILRPAPPTPSPTPPLDLGD</sequence>
<gene>
    <name evidence="11" type="ORF">ACFSC7_06895</name>
</gene>
<comment type="subcellular location">
    <subcellularLocation>
        <location evidence="1">Cell membrane</location>
        <topology evidence="1">Multi-pass membrane protein</topology>
    </subcellularLocation>
</comment>
<dbReference type="Proteomes" id="UP001597327">
    <property type="component" value="Unassembled WGS sequence"/>
</dbReference>
<evidence type="ECO:0000256" key="5">
    <source>
        <dbReference type="ARBA" id="ARBA00022989"/>
    </source>
</evidence>